<dbReference type="GO" id="GO:0044614">
    <property type="term" value="C:nuclear pore cytoplasmic filaments"/>
    <property type="evidence" value="ECO:0007669"/>
    <property type="project" value="TreeGrafter"/>
</dbReference>
<dbReference type="GO" id="GO:0006405">
    <property type="term" value="P:RNA export from nucleus"/>
    <property type="evidence" value="ECO:0007669"/>
    <property type="project" value="TreeGrafter"/>
</dbReference>
<evidence type="ECO:0000256" key="5">
    <source>
        <dbReference type="ARBA" id="ARBA00022927"/>
    </source>
</evidence>
<keyword evidence="9" id="KW-0732">Signal</keyword>
<dbReference type="PANTHER" id="PTHR23198:SF6">
    <property type="entry name" value="NUCLEAR PORE COMPLEX PROTEIN NUP98-NUP96"/>
    <property type="match status" value="1"/>
</dbReference>
<feature type="domain" description="Peptidase S59" evidence="10">
    <location>
        <begin position="131"/>
        <end position="273"/>
    </location>
</feature>
<dbReference type="InterPro" id="IPR036903">
    <property type="entry name" value="Nup98_auto-Pept-S59_dom_sf"/>
</dbReference>
<feature type="signal peptide" evidence="9">
    <location>
        <begin position="1"/>
        <end position="18"/>
    </location>
</feature>
<evidence type="ECO:0000259" key="10">
    <source>
        <dbReference type="PROSITE" id="PS51434"/>
    </source>
</evidence>
<dbReference type="GO" id="GO:0017056">
    <property type="term" value="F:structural constituent of nuclear pore"/>
    <property type="evidence" value="ECO:0007669"/>
    <property type="project" value="InterPro"/>
</dbReference>
<dbReference type="GO" id="GO:0051028">
    <property type="term" value="P:mRNA transport"/>
    <property type="evidence" value="ECO:0007669"/>
    <property type="project" value="UniProtKB-KW"/>
</dbReference>
<evidence type="ECO:0000256" key="3">
    <source>
        <dbReference type="ARBA" id="ARBA00022448"/>
    </source>
</evidence>
<dbReference type="GO" id="GO:0003723">
    <property type="term" value="F:RNA binding"/>
    <property type="evidence" value="ECO:0007669"/>
    <property type="project" value="TreeGrafter"/>
</dbReference>
<dbReference type="Pfam" id="PF04096">
    <property type="entry name" value="Nucleoporin2"/>
    <property type="match status" value="1"/>
</dbReference>
<gene>
    <name evidence="11" type="primary">Nup98-96</name>
    <name evidence="11" type="ORF">EVAR_86789_1</name>
</gene>
<dbReference type="GO" id="GO:0000973">
    <property type="term" value="P:post-transcriptional tethering of RNA polymerase II gene DNA at nuclear periphery"/>
    <property type="evidence" value="ECO:0007669"/>
    <property type="project" value="TreeGrafter"/>
</dbReference>
<evidence type="ECO:0000256" key="2">
    <source>
        <dbReference type="ARBA" id="ARBA00008926"/>
    </source>
</evidence>
<keyword evidence="7" id="KW-0906">Nuclear pore complex</keyword>
<evidence type="ECO:0000313" key="11">
    <source>
        <dbReference type="EMBL" id="GBP41819.1"/>
    </source>
</evidence>
<dbReference type="EMBL" id="BGZK01000407">
    <property type="protein sequence ID" value="GBP41819.1"/>
    <property type="molecule type" value="Genomic_DNA"/>
</dbReference>
<dbReference type="GO" id="GO:0008139">
    <property type="term" value="F:nuclear localization sequence binding"/>
    <property type="evidence" value="ECO:0007669"/>
    <property type="project" value="TreeGrafter"/>
</dbReference>
<dbReference type="PROSITE" id="PS51434">
    <property type="entry name" value="NUP_C"/>
    <property type="match status" value="1"/>
</dbReference>
<evidence type="ECO:0000256" key="1">
    <source>
        <dbReference type="ARBA" id="ARBA00004567"/>
    </source>
</evidence>
<organism evidence="11 12">
    <name type="scientific">Eumeta variegata</name>
    <name type="common">Bagworm moth</name>
    <name type="synonym">Eumeta japonica</name>
    <dbReference type="NCBI Taxonomy" id="151549"/>
    <lineage>
        <taxon>Eukaryota</taxon>
        <taxon>Metazoa</taxon>
        <taxon>Ecdysozoa</taxon>
        <taxon>Arthropoda</taxon>
        <taxon>Hexapoda</taxon>
        <taxon>Insecta</taxon>
        <taxon>Pterygota</taxon>
        <taxon>Neoptera</taxon>
        <taxon>Endopterygota</taxon>
        <taxon>Lepidoptera</taxon>
        <taxon>Glossata</taxon>
        <taxon>Ditrysia</taxon>
        <taxon>Tineoidea</taxon>
        <taxon>Psychidae</taxon>
        <taxon>Oiketicinae</taxon>
        <taxon>Eumeta</taxon>
    </lineage>
</organism>
<dbReference type="GO" id="GO:0034398">
    <property type="term" value="P:telomere tethering at nuclear periphery"/>
    <property type="evidence" value="ECO:0007669"/>
    <property type="project" value="TreeGrafter"/>
</dbReference>
<comment type="subcellular location">
    <subcellularLocation>
        <location evidence="1">Nucleus</location>
        <location evidence="1">Nuclear pore complex</location>
    </subcellularLocation>
</comment>
<sequence length="470" mass="52342">MHWILIDGCGCLWAAVITHSDGSHAPCPLKMWPEGGRPSIGSNSDVVESSVRELGIKQKAANENDTPAANSEMSADLIEHLHFCEHRSGQLVSCSRCEKIAHQIRGMYVSEEENVAPRSAPPHPAGVKLTRPGYYTIPSLDDMINYIKPDGRCVVPSLTIGRKNYGSVHYDCAIDVTGLDLDHLVHFLNKEVIVYPDDSNKPPVGHELNRRAIVTLDRVWPRDKTEKRPITEPDRLFTIDYEGKLKRVCEKHDTKFIEYRPETGSWVFRVEHFSKYGLTDSDEEDEPVPQVLRRQLVKEPLQQSGAPAPSRIPVTGTAVPASTPADTAATCAPMIGLGGLGGALFSAEKDPMFAMQQTSCDLLGGLGSLGRGGNLRYFIVSVLRAHRNRERVEDWNLDLVLYTNSIQIKNMTTIRIVADEEVARSKGRGYSLDVHYPTMDDNEPNEQAGFRRDFSTIVHVHIAERVMRNA</sequence>
<keyword evidence="4" id="KW-0509">mRNA transport</keyword>
<keyword evidence="3" id="KW-0813">Transport</keyword>
<dbReference type="AlphaFoldDB" id="A0A4C1VUH3"/>
<dbReference type="InterPro" id="IPR007230">
    <property type="entry name" value="Nup98_auto-Pept-S59_dom"/>
</dbReference>
<dbReference type="Proteomes" id="UP000299102">
    <property type="component" value="Unassembled WGS sequence"/>
</dbReference>
<evidence type="ECO:0000256" key="4">
    <source>
        <dbReference type="ARBA" id="ARBA00022816"/>
    </source>
</evidence>
<accession>A0A4C1VUH3</accession>
<dbReference type="GO" id="GO:0006606">
    <property type="term" value="P:protein import into nucleus"/>
    <property type="evidence" value="ECO:0007669"/>
    <property type="project" value="TreeGrafter"/>
</dbReference>
<evidence type="ECO:0000256" key="9">
    <source>
        <dbReference type="SAM" id="SignalP"/>
    </source>
</evidence>
<dbReference type="Gene3D" id="3.30.1610.10">
    <property type="entry name" value="Peptidase S59, nucleoporin"/>
    <property type="match status" value="1"/>
</dbReference>
<dbReference type="STRING" id="151549.A0A4C1VUH3"/>
<dbReference type="InterPro" id="IPR037665">
    <property type="entry name" value="Nucleoporin_S59-like"/>
</dbReference>
<reference evidence="11 12" key="1">
    <citation type="journal article" date="2019" name="Commun. Biol.">
        <title>The bagworm genome reveals a unique fibroin gene that provides high tensile strength.</title>
        <authorList>
            <person name="Kono N."/>
            <person name="Nakamura H."/>
            <person name="Ohtoshi R."/>
            <person name="Tomita M."/>
            <person name="Numata K."/>
            <person name="Arakawa K."/>
        </authorList>
    </citation>
    <scope>NUCLEOTIDE SEQUENCE [LARGE SCALE GENOMIC DNA]</scope>
</reference>
<feature type="chain" id="PRO_5020029766" evidence="9">
    <location>
        <begin position="19"/>
        <end position="470"/>
    </location>
</feature>
<dbReference type="FunFam" id="3.30.1610.10:FF:000001">
    <property type="entry name" value="Nuclear pore complex protein Nup98-Nup96"/>
    <property type="match status" value="1"/>
</dbReference>
<keyword evidence="12" id="KW-1185">Reference proteome</keyword>
<proteinExistence type="inferred from homology"/>
<name>A0A4C1VUH3_EUMVA</name>
<comment type="similarity">
    <text evidence="2">Belongs to the nucleoporin GLFG family.</text>
</comment>
<evidence type="ECO:0000256" key="8">
    <source>
        <dbReference type="ARBA" id="ARBA00023242"/>
    </source>
</evidence>
<keyword evidence="5" id="KW-0653">Protein transport</keyword>
<evidence type="ECO:0000313" key="12">
    <source>
        <dbReference type="Proteomes" id="UP000299102"/>
    </source>
</evidence>
<comment type="caution">
    <text evidence="11">The sequence shown here is derived from an EMBL/GenBank/DDBJ whole genome shotgun (WGS) entry which is preliminary data.</text>
</comment>
<protein>
    <submittedName>
        <fullName evidence="11">Nuclear pore complex protein Nup98-Nup96</fullName>
    </submittedName>
</protein>
<evidence type="ECO:0000256" key="6">
    <source>
        <dbReference type="ARBA" id="ARBA00023010"/>
    </source>
</evidence>
<dbReference type="PANTHER" id="PTHR23198">
    <property type="entry name" value="NUCLEOPORIN"/>
    <property type="match status" value="1"/>
</dbReference>
<evidence type="ECO:0000256" key="7">
    <source>
        <dbReference type="ARBA" id="ARBA00023132"/>
    </source>
</evidence>
<keyword evidence="8" id="KW-0539">Nucleus</keyword>
<dbReference type="SUPFAM" id="SSF82215">
    <property type="entry name" value="C-terminal autoproteolytic domain of nucleoporin nup98"/>
    <property type="match status" value="1"/>
</dbReference>
<dbReference type="OrthoDB" id="3797628at2759"/>
<keyword evidence="6" id="KW-0811">Translocation</keyword>